<dbReference type="EMBL" id="JARBJD010000085">
    <property type="protein sequence ID" value="KAK2953860.1"/>
    <property type="molecule type" value="Genomic_DNA"/>
</dbReference>
<dbReference type="Proteomes" id="UP001281761">
    <property type="component" value="Unassembled WGS sequence"/>
</dbReference>
<protein>
    <submittedName>
        <fullName evidence="1">Uncharacterized protein</fullName>
    </submittedName>
</protein>
<gene>
    <name evidence="1" type="ORF">BLNAU_11120</name>
</gene>
<accession>A0ABQ9XSS5</accession>
<organism evidence="1 2">
    <name type="scientific">Blattamonas nauphoetae</name>
    <dbReference type="NCBI Taxonomy" id="2049346"/>
    <lineage>
        <taxon>Eukaryota</taxon>
        <taxon>Metamonada</taxon>
        <taxon>Preaxostyla</taxon>
        <taxon>Oxymonadida</taxon>
        <taxon>Blattamonas</taxon>
    </lineage>
</organism>
<proteinExistence type="predicted"/>
<evidence type="ECO:0000313" key="2">
    <source>
        <dbReference type="Proteomes" id="UP001281761"/>
    </source>
</evidence>
<name>A0ABQ9XSS5_9EUKA</name>
<keyword evidence="2" id="KW-1185">Reference proteome</keyword>
<comment type="caution">
    <text evidence="1">The sequence shown here is derived from an EMBL/GenBank/DDBJ whole genome shotgun (WGS) entry which is preliminary data.</text>
</comment>
<evidence type="ECO:0000313" key="1">
    <source>
        <dbReference type="EMBL" id="KAK2953860.1"/>
    </source>
</evidence>
<sequence length="135" mass="15413">MTCHTFLTLLDYQHFFIFFTFTLLDCDLRPTLLFLLISSHHVLFKDVLALFLGVVVSFSLSNASLHPSHLITRESLTTQQGDPTLFHHSFHNYIPLRSLPHQSSPSHVTHTIHIVSLRMSQLDHQSPSLSLIPSQ</sequence>
<reference evidence="1 2" key="1">
    <citation type="journal article" date="2022" name="bioRxiv">
        <title>Genomics of Preaxostyla Flagellates Illuminates Evolutionary Transitions and the Path Towards Mitochondrial Loss.</title>
        <authorList>
            <person name="Novak L.V.F."/>
            <person name="Treitli S.C."/>
            <person name="Pyrih J."/>
            <person name="Halakuc P."/>
            <person name="Pipaliya S.V."/>
            <person name="Vacek V."/>
            <person name="Brzon O."/>
            <person name="Soukal P."/>
            <person name="Eme L."/>
            <person name="Dacks J.B."/>
            <person name="Karnkowska A."/>
            <person name="Elias M."/>
            <person name="Hampl V."/>
        </authorList>
    </citation>
    <scope>NUCLEOTIDE SEQUENCE [LARGE SCALE GENOMIC DNA]</scope>
    <source>
        <strain evidence="1">NAU3</strain>
        <tissue evidence="1">Gut</tissue>
    </source>
</reference>